<reference evidence="3" key="1">
    <citation type="submission" date="2013-03" db="EMBL/GenBank/DDBJ databases">
        <title>The Genome Sequence of Anopheles dirus WRAIR2.</title>
        <authorList>
            <consortium name="The Broad Institute Genomics Platform"/>
            <person name="Neafsey D.E."/>
            <person name="Walton C."/>
            <person name="Walker B."/>
            <person name="Young S.K."/>
            <person name="Zeng Q."/>
            <person name="Gargeya S."/>
            <person name="Fitzgerald M."/>
            <person name="Haas B."/>
            <person name="Abouelleil A."/>
            <person name="Allen A.W."/>
            <person name="Alvarado L."/>
            <person name="Arachchi H.M."/>
            <person name="Berlin A.M."/>
            <person name="Chapman S.B."/>
            <person name="Gainer-Dewar J."/>
            <person name="Goldberg J."/>
            <person name="Griggs A."/>
            <person name="Gujja S."/>
            <person name="Hansen M."/>
            <person name="Howarth C."/>
            <person name="Imamovic A."/>
            <person name="Ireland A."/>
            <person name="Larimer J."/>
            <person name="McCowan C."/>
            <person name="Murphy C."/>
            <person name="Pearson M."/>
            <person name="Poon T.W."/>
            <person name="Priest M."/>
            <person name="Roberts A."/>
            <person name="Saif S."/>
            <person name="Shea T."/>
            <person name="Sisk P."/>
            <person name="Sykes S."/>
            <person name="Wortman J."/>
            <person name="Nusbaum C."/>
            <person name="Birren B."/>
        </authorList>
    </citation>
    <scope>NUCLEOTIDE SEQUENCE [LARGE SCALE GENOMIC DNA]</scope>
    <source>
        <strain evidence="3">WRAIR2</strain>
    </source>
</reference>
<dbReference type="Pfam" id="PF25766">
    <property type="entry name" value="TPR_RPAP1"/>
    <property type="match status" value="1"/>
</dbReference>
<evidence type="ECO:0000313" key="3">
    <source>
        <dbReference type="Proteomes" id="UP000075884"/>
    </source>
</evidence>
<evidence type="ECO:0000259" key="1">
    <source>
        <dbReference type="Pfam" id="PF25766"/>
    </source>
</evidence>
<feature type="domain" description="RPAP1/MINIYO-like TPR repeats" evidence="1">
    <location>
        <begin position="420"/>
        <end position="606"/>
    </location>
</feature>
<reference evidence="2" key="2">
    <citation type="submission" date="2020-05" db="UniProtKB">
        <authorList>
            <consortium name="EnsemblMetazoa"/>
        </authorList>
    </citation>
    <scope>IDENTIFICATION</scope>
    <source>
        <strain evidence="2">WRAIR2</strain>
    </source>
</reference>
<dbReference type="AlphaFoldDB" id="A0A182N5V9"/>
<evidence type="ECO:0000313" key="2">
    <source>
        <dbReference type="EnsemblMetazoa" id="ADIR003030-PA"/>
    </source>
</evidence>
<keyword evidence="3" id="KW-1185">Reference proteome</keyword>
<dbReference type="PANTHER" id="PTHR21483:SF18">
    <property type="entry name" value="RNA POLYMERASE II-ASSOCIATED PROTEIN 1"/>
    <property type="match status" value="1"/>
</dbReference>
<protein>
    <recommendedName>
        <fullName evidence="1">RPAP1/MINIYO-like TPR repeats domain-containing protein</fullName>
    </recommendedName>
</protein>
<dbReference type="InterPro" id="IPR057989">
    <property type="entry name" value="TPR_RPAP1/MINIYO-like"/>
</dbReference>
<proteinExistence type="predicted"/>
<dbReference type="EnsemblMetazoa" id="ADIR003030-RA">
    <property type="protein sequence ID" value="ADIR003030-PA"/>
    <property type="gene ID" value="ADIR003030"/>
</dbReference>
<dbReference type="STRING" id="7168.A0A182N5V9"/>
<accession>A0A182N5V9</accession>
<dbReference type="PANTHER" id="PTHR21483">
    <property type="entry name" value="RNA POLYMERASE II-ASSOCIATED PROTEIN 1"/>
    <property type="match status" value="1"/>
</dbReference>
<sequence length="631" mass="70822">MNWNIHDLWPALCYLLEWHYQHLIFDEDGPFIIRQHAVALLALIGPGLQRDPGAAPASSPLQRQLVDKLFVCFSKWFTAAERNGANEVINGRVLRFALMRRKRDLRGFYFCLFCFKFSQKLLLAGCLWTAARAKSIGGPEPYETFLQKYLTPFVRSRCFNVIIQTISSSSLILTHFEDRGQYGIASLPTLGAVQVRYRQTIPTLIVTRTYPVVLLHALLRLTRNEQLSQLENEIFGCDAHRHYLEAVCARTADGKQKDADGLIGNWFVQTIEQRYLLDFLALLGRGKGGERQTSVSSDGIDRTIALQLAFSITCTISETFYTALVKLFDDIIFVPGYYGSVAAQLAVSGADLQRWKLNFKLLAQRVVQNEVNFTPERDGFTATGWKSPLLRSSWPYSPLYLMVDKLEKGTPKLDLLAESAIIDTGLRFPELLEACGMTIANPTECLMYLLAAFLGPDSKFLEPDHSAVIERRLGALRSLAAGGGAVFAFETTKIEDRKSFYGLYQLALDVFQSSSYGHAGFGSVLMAPLAQQYDVRWRNMVWSEYVAVLRFITCGEHELFGELEQYLRPAESDIVLLRSYGQALNSNLLRPGSIPHRVANHHVQAHRSKVKVMPPLSAGNAVDGRLQDAGN</sequence>
<dbReference type="VEuPathDB" id="VectorBase:ADIR003030"/>
<dbReference type="InterPro" id="IPR039913">
    <property type="entry name" value="RPAP1/Rba50"/>
</dbReference>
<name>A0A182N5V9_9DIPT</name>
<organism evidence="2 3">
    <name type="scientific">Anopheles dirus</name>
    <dbReference type="NCBI Taxonomy" id="7168"/>
    <lineage>
        <taxon>Eukaryota</taxon>
        <taxon>Metazoa</taxon>
        <taxon>Ecdysozoa</taxon>
        <taxon>Arthropoda</taxon>
        <taxon>Hexapoda</taxon>
        <taxon>Insecta</taxon>
        <taxon>Pterygota</taxon>
        <taxon>Neoptera</taxon>
        <taxon>Endopterygota</taxon>
        <taxon>Diptera</taxon>
        <taxon>Nematocera</taxon>
        <taxon>Culicoidea</taxon>
        <taxon>Culicidae</taxon>
        <taxon>Anophelinae</taxon>
        <taxon>Anopheles</taxon>
    </lineage>
</organism>
<dbReference type="Proteomes" id="UP000075884">
    <property type="component" value="Unassembled WGS sequence"/>
</dbReference>
<dbReference type="GO" id="GO:0006366">
    <property type="term" value="P:transcription by RNA polymerase II"/>
    <property type="evidence" value="ECO:0007669"/>
    <property type="project" value="InterPro"/>
</dbReference>